<dbReference type="PANTHER" id="PTHR43003:SF5">
    <property type="entry name" value="DNA-3-METHYLADENINE GLYCOSYLASE"/>
    <property type="match status" value="1"/>
</dbReference>
<dbReference type="GO" id="GO:0006285">
    <property type="term" value="P:base-excision repair, AP site formation"/>
    <property type="evidence" value="ECO:0007669"/>
    <property type="project" value="TreeGrafter"/>
</dbReference>
<dbReference type="SMART" id="SM00478">
    <property type="entry name" value="ENDO3c"/>
    <property type="match status" value="1"/>
</dbReference>
<dbReference type="EMBL" id="CP127294">
    <property type="protein sequence ID" value="WIX82680.1"/>
    <property type="molecule type" value="Genomic_DNA"/>
</dbReference>
<dbReference type="RefSeq" id="WP_285973245.1">
    <property type="nucleotide sequence ID" value="NZ_CP127294.1"/>
</dbReference>
<keyword evidence="3" id="KW-0227">DNA damage</keyword>
<dbReference type="InterPro" id="IPR051912">
    <property type="entry name" value="Alkylbase_DNA_Glycosylase/TA"/>
</dbReference>
<dbReference type="GO" id="GO:0032993">
    <property type="term" value="C:protein-DNA complex"/>
    <property type="evidence" value="ECO:0007669"/>
    <property type="project" value="TreeGrafter"/>
</dbReference>
<dbReference type="InterPro" id="IPR011257">
    <property type="entry name" value="DNA_glycosylase"/>
</dbReference>
<keyword evidence="4" id="KW-0234">DNA repair</keyword>
<evidence type="ECO:0000256" key="4">
    <source>
        <dbReference type="ARBA" id="ARBA00023204"/>
    </source>
</evidence>
<sequence length="213" mass="23701">MTPEEHLRDADPVLGRVMDQMVGPPPRLPPDPALAGDPDIPKDNYGVLVRAIVSQNISIHSSRAIFRKLKDRFGGRLPTPEELLADDPEQLRPAAGLSRAKTVSLRSLADCILAGRLDLDALNELPDDEVIGQLDVVKGIGVWTAQMFLMFHLHRPDVLPTGDLELRRSVERAYGLAARPTPAELTRLAEPWRPYRTLACLYLWQLAEQAPRL</sequence>
<dbReference type="GO" id="GO:0005737">
    <property type="term" value="C:cytoplasm"/>
    <property type="evidence" value="ECO:0007669"/>
    <property type="project" value="TreeGrafter"/>
</dbReference>
<dbReference type="GO" id="GO:0043916">
    <property type="term" value="F:DNA-7-methylguanine glycosylase activity"/>
    <property type="evidence" value="ECO:0007669"/>
    <property type="project" value="TreeGrafter"/>
</dbReference>
<accession>A0A9Y2IP31</accession>
<gene>
    <name evidence="7" type="ORF">QRX50_18825</name>
</gene>
<evidence type="ECO:0000256" key="5">
    <source>
        <dbReference type="SAM" id="MobiDB-lite"/>
    </source>
</evidence>
<name>A0A9Y2IP31_9PSEU</name>
<reference evidence="7 8" key="1">
    <citation type="submission" date="2023-06" db="EMBL/GenBank/DDBJ databases">
        <authorList>
            <person name="Oyuntsetseg B."/>
            <person name="Kim S.B."/>
        </authorList>
    </citation>
    <scope>NUCLEOTIDE SEQUENCE [LARGE SCALE GENOMIC DNA]</scope>
    <source>
        <strain evidence="7 8">2-15</strain>
    </source>
</reference>
<comment type="catalytic activity">
    <reaction evidence="1">
        <text>Hydrolysis of alkylated DNA, releasing 3-methyladenine, 3-methylguanine, 7-methylguanine and 7-methyladenine.</text>
        <dbReference type="EC" id="3.2.2.21"/>
    </reaction>
</comment>
<evidence type="ECO:0000256" key="2">
    <source>
        <dbReference type="ARBA" id="ARBA00012000"/>
    </source>
</evidence>
<dbReference type="Gene3D" id="1.10.1670.40">
    <property type="match status" value="1"/>
</dbReference>
<feature type="compositionally biased region" description="Basic and acidic residues" evidence="5">
    <location>
        <begin position="1"/>
        <end position="11"/>
    </location>
</feature>
<proteinExistence type="predicted"/>
<protein>
    <recommendedName>
        <fullName evidence="2">DNA-3-methyladenine glycosylase II</fullName>
        <ecNumber evidence="2">3.2.2.21</ecNumber>
    </recommendedName>
</protein>
<dbReference type="KEGG" id="acab:QRX50_18825"/>
<evidence type="ECO:0000313" key="7">
    <source>
        <dbReference type="EMBL" id="WIX82680.1"/>
    </source>
</evidence>
<feature type="compositionally biased region" description="Pro residues" evidence="5">
    <location>
        <begin position="23"/>
        <end position="32"/>
    </location>
</feature>
<evidence type="ECO:0000256" key="3">
    <source>
        <dbReference type="ARBA" id="ARBA00022763"/>
    </source>
</evidence>
<dbReference type="CDD" id="cd00056">
    <property type="entry name" value="ENDO3c"/>
    <property type="match status" value="1"/>
</dbReference>
<organism evidence="7 8">
    <name type="scientific">Amycolatopsis carbonis</name>
    <dbReference type="NCBI Taxonomy" id="715471"/>
    <lineage>
        <taxon>Bacteria</taxon>
        <taxon>Bacillati</taxon>
        <taxon>Actinomycetota</taxon>
        <taxon>Actinomycetes</taxon>
        <taxon>Pseudonocardiales</taxon>
        <taxon>Pseudonocardiaceae</taxon>
        <taxon>Amycolatopsis</taxon>
    </lineage>
</organism>
<dbReference type="SUPFAM" id="SSF48150">
    <property type="entry name" value="DNA-glycosylase"/>
    <property type="match status" value="1"/>
</dbReference>
<dbReference type="AlphaFoldDB" id="A0A9Y2IP31"/>
<feature type="domain" description="HhH-GPD" evidence="6">
    <location>
        <begin position="53"/>
        <end position="208"/>
    </location>
</feature>
<dbReference type="GO" id="GO:0008725">
    <property type="term" value="F:DNA-3-methyladenine glycosylase activity"/>
    <property type="evidence" value="ECO:0007669"/>
    <property type="project" value="TreeGrafter"/>
</dbReference>
<dbReference type="Pfam" id="PF00730">
    <property type="entry name" value="HhH-GPD"/>
    <property type="match status" value="1"/>
</dbReference>
<dbReference type="EC" id="3.2.2.21" evidence="2"/>
<dbReference type="Proteomes" id="UP001236014">
    <property type="component" value="Chromosome"/>
</dbReference>
<evidence type="ECO:0000256" key="1">
    <source>
        <dbReference type="ARBA" id="ARBA00000086"/>
    </source>
</evidence>
<dbReference type="Gene3D" id="1.10.340.30">
    <property type="entry name" value="Hypothetical protein, domain 2"/>
    <property type="match status" value="1"/>
</dbReference>
<evidence type="ECO:0000313" key="8">
    <source>
        <dbReference type="Proteomes" id="UP001236014"/>
    </source>
</evidence>
<dbReference type="PANTHER" id="PTHR43003">
    <property type="entry name" value="DNA-3-METHYLADENINE GLYCOSYLASE"/>
    <property type="match status" value="1"/>
</dbReference>
<dbReference type="GO" id="GO:0006307">
    <property type="term" value="P:DNA alkylation repair"/>
    <property type="evidence" value="ECO:0007669"/>
    <property type="project" value="TreeGrafter"/>
</dbReference>
<dbReference type="GO" id="GO:0032131">
    <property type="term" value="F:alkylated DNA binding"/>
    <property type="evidence" value="ECO:0007669"/>
    <property type="project" value="TreeGrafter"/>
</dbReference>
<dbReference type="InterPro" id="IPR003265">
    <property type="entry name" value="HhH-GPD_domain"/>
</dbReference>
<evidence type="ECO:0000259" key="6">
    <source>
        <dbReference type="SMART" id="SM00478"/>
    </source>
</evidence>
<keyword evidence="8" id="KW-1185">Reference proteome</keyword>
<feature type="region of interest" description="Disordered" evidence="5">
    <location>
        <begin position="1"/>
        <end position="33"/>
    </location>
</feature>